<sequence length="138" mass="14592">MNTSHVAPDIAPASGPGTVPPAVSGPSFVEALVDPANVFGRPEAVAAHPWFSDEEKRTILLSWARDALAIEQVAAGRLPADLRPRSCTDAVIEALARFDPSAAREYVGAVRAIRGDRTGRRGRRSASPERGGINRLSA</sequence>
<gene>
    <name evidence="2" type="ORF">GDR74_01745</name>
</gene>
<dbReference type="KEGG" id="mico:GDR74_01745"/>
<dbReference type="RefSeq" id="WP_152584691.1">
    <property type="nucleotide sequence ID" value="NZ_CP045423.1"/>
</dbReference>
<organism evidence="2 3">
    <name type="scientific">Microvirga thermotolerans</name>
    <dbReference type="NCBI Taxonomy" id="2651334"/>
    <lineage>
        <taxon>Bacteria</taxon>
        <taxon>Pseudomonadati</taxon>
        <taxon>Pseudomonadota</taxon>
        <taxon>Alphaproteobacteria</taxon>
        <taxon>Hyphomicrobiales</taxon>
        <taxon>Methylobacteriaceae</taxon>
        <taxon>Microvirga</taxon>
    </lineage>
</organism>
<dbReference type="Proteomes" id="UP000325614">
    <property type="component" value="Chromosome"/>
</dbReference>
<feature type="region of interest" description="Disordered" evidence="1">
    <location>
        <begin position="117"/>
        <end position="138"/>
    </location>
</feature>
<reference evidence="2 3" key="1">
    <citation type="submission" date="2019-10" db="EMBL/GenBank/DDBJ databases">
        <title>Isolation, Identification of Microvirga thermotolerans HR1, a novel thermophilic bacterium and Comparative Genomics of the genus Microvirga.</title>
        <authorList>
            <person name="Li J."/>
            <person name="Zhang W."/>
            <person name="Lin M."/>
            <person name="Wang J."/>
        </authorList>
    </citation>
    <scope>NUCLEOTIDE SEQUENCE [LARGE SCALE GENOMIC DNA]</scope>
    <source>
        <strain evidence="2 3">HR1</strain>
    </source>
</reference>
<accession>A0A5P9JSG6</accession>
<evidence type="ECO:0000313" key="3">
    <source>
        <dbReference type="Proteomes" id="UP000325614"/>
    </source>
</evidence>
<protein>
    <submittedName>
        <fullName evidence="2">Uncharacterized protein</fullName>
    </submittedName>
</protein>
<name>A0A5P9JSG6_9HYPH</name>
<keyword evidence="3" id="KW-1185">Reference proteome</keyword>
<evidence type="ECO:0000256" key="1">
    <source>
        <dbReference type="SAM" id="MobiDB-lite"/>
    </source>
</evidence>
<proteinExistence type="predicted"/>
<evidence type="ECO:0000313" key="2">
    <source>
        <dbReference type="EMBL" id="QFU15041.1"/>
    </source>
</evidence>
<dbReference type="EMBL" id="CP045423">
    <property type="protein sequence ID" value="QFU15041.1"/>
    <property type="molecule type" value="Genomic_DNA"/>
</dbReference>
<dbReference type="AlphaFoldDB" id="A0A5P9JSG6"/>